<gene>
    <name evidence="2" type="ORF">theurythT_19310</name>
</gene>
<accession>A0ABQ6H4N4</accession>
<feature type="domain" description="NrS-1 polymerase-like helicase" evidence="1">
    <location>
        <begin position="205"/>
        <end position="311"/>
    </location>
</feature>
<dbReference type="EMBL" id="BSSU01000009">
    <property type="protein sequence ID" value="GLX82479.1"/>
    <property type="molecule type" value="Genomic_DNA"/>
</dbReference>
<comment type="caution">
    <text evidence="2">The sequence shown here is derived from an EMBL/GenBank/DDBJ whole genome shotgun (WGS) entry which is preliminary data.</text>
</comment>
<keyword evidence="3" id="KW-1185">Reference proteome</keyword>
<dbReference type="Gene3D" id="3.40.50.300">
    <property type="entry name" value="P-loop containing nucleotide triphosphate hydrolases"/>
    <property type="match status" value="1"/>
</dbReference>
<evidence type="ECO:0000313" key="2">
    <source>
        <dbReference type="EMBL" id="GLX82479.1"/>
    </source>
</evidence>
<dbReference type="Proteomes" id="UP001157133">
    <property type="component" value="Unassembled WGS sequence"/>
</dbReference>
<reference evidence="2 3" key="1">
    <citation type="submission" date="2023-03" db="EMBL/GenBank/DDBJ databases">
        <title>Draft genome sequence of Thalassotalea eurytherma JCM 18482T.</title>
        <authorList>
            <person name="Sawabe T."/>
        </authorList>
    </citation>
    <scope>NUCLEOTIDE SEQUENCE [LARGE SCALE GENOMIC DNA]</scope>
    <source>
        <strain evidence="2 3">JCM 18482</strain>
    </source>
</reference>
<organism evidence="2 3">
    <name type="scientific">Thalassotalea eurytherma</name>
    <dbReference type="NCBI Taxonomy" id="1144278"/>
    <lineage>
        <taxon>Bacteria</taxon>
        <taxon>Pseudomonadati</taxon>
        <taxon>Pseudomonadota</taxon>
        <taxon>Gammaproteobacteria</taxon>
        <taxon>Alteromonadales</taxon>
        <taxon>Colwelliaceae</taxon>
        <taxon>Thalassotalea</taxon>
    </lineage>
</organism>
<evidence type="ECO:0000259" key="1">
    <source>
        <dbReference type="Pfam" id="PF19263"/>
    </source>
</evidence>
<dbReference type="InterPro" id="IPR027417">
    <property type="entry name" value="P-loop_NTPase"/>
</dbReference>
<protein>
    <recommendedName>
        <fullName evidence="1">NrS-1 polymerase-like helicase domain-containing protein</fullName>
    </recommendedName>
</protein>
<evidence type="ECO:0000313" key="3">
    <source>
        <dbReference type="Proteomes" id="UP001157133"/>
    </source>
</evidence>
<sequence>MDILKDSENNYPNCATDNKVQVKQDLEAVQIKKSNSTDTEPNYTNRLQGEERLSEEDISILASMNEKYSHIVIGGKHKIVSTKHCPVNGMTTSFEDVSQFNKYFEHEKKINGLNRGSAWFKWESKSIYRNGVGFYPNINDCPDGVYNFYKGLAIEPEKGDCSVYLNHIKEGICGGDHQAAEYFIQWLAHMIQKPEEKPSVAILMKSLEGTGKGTLVEPLKQMLGEHSAHVNGHYNLTQRFNGTVANKILIFGDEVDLKEKRVADKLKGLISERVIQLERKGIEPEPMPNYSRFIFASNHSQVIYAGLKERRYLMLEPVLKDKIYYDSIHTWINKGGASYLLHYLAGLDITNFNKHKAPITKTLVDEKLCSLPHVMEFIYSEISKEKPFDGKARIFASDLVNDFSLWLENSGKESKSVAARRKLIGDAMKNLSISSEGRSGRGNGKYYDINNINMKDRFYQFIST</sequence>
<dbReference type="Pfam" id="PF19263">
    <property type="entry name" value="DUF5906"/>
    <property type="match status" value="1"/>
</dbReference>
<dbReference type="InterPro" id="IPR045455">
    <property type="entry name" value="NrS-1_pol-like_helicase"/>
</dbReference>
<dbReference type="RefSeq" id="WP_284207847.1">
    <property type="nucleotide sequence ID" value="NZ_BSSU01000009.1"/>
</dbReference>
<name>A0ABQ6H4N4_9GAMM</name>
<dbReference type="SUPFAM" id="SSF52540">
    <property type="entry name" value="P-loop containing nucleoside triphosphate hydrolases"/>
    <property type="match status" value="1"/>
</dbReference>
<proteinExistence type="predicted"/>